<accession>A0ABW4LE59</accession>
<dbReference type="PANTHER" id="PTHR42942">
    <property type="entry name" value="6-O-METHYLGUANINE DNA METHYLTRANSFERASE"/>
    <property type="match status" value="1"/>
</dbReference>
<keyword evidence="4" id="KW-1185">Reference proteome</keyword>
<sequence length="135" mass="14251">MSPVFETSGDYTEAVLQVVATIPPGRVMTYGDVAWVFGRPGARAVGMVLRYHGSGLPWWRVIRAGGHPPTGHEAAARAHYEAEGTPLLPATTPAGYRIDLPRAAWNPHDRALEQEIRPAAGDPTGGSPAAGPTSC</sequence>
<evidence type="ECO:0000256" key="1">
    <source>
        <dbReference type="ARBA" id="ARBA00022763"/>
    </source>
</evidence>
<proteinExistence type="predicted"/>
<keyword evidence="1" id="KW-0227">DNA damage</keyword>
<dbReference type="EMBL" id="JBHUEA010000007">
    <property type="protein sequence ID" value="MFD1721078.1"/>
    <property type="molecule type" value="Genomic_DNA"/>
</dbReference>
<dbReference type="InterPro" id="IPR052520">
    <property type="entry name" value="ATL_DNA_repair"/>
</dbReference>
<dbReference type="PANTHER" id="PTHR42942:SF1">
    <property type="entry name" value="ALKYLTRANSFERASE-LIKE PROTEIN 1"/>
    <property type="match status" value="1"/>
</dbReference>
<dbReference type="InterPro" id="IPR036388">
    <property type="entry name" value="WH-like_DNA-bd_sf"/>
</dbReference>
<dbReference type="RefSeq" id="WP_377932997.1">
    <property type="nucleotide sequence ID" value="NZ_JBHUEA010000007.1"/>
</dbReference>
<comment type="caution">
    <text evidence="3">The sequence shown here is derived from an EMBL/GenBank/DDBJ whole genome shotgun (WGS) entry which is preliminary data.</text>
</comment>
<dbReference type="Gene3D" id="1.10.10.10">
    <property type="entry name" value="Winged helix-like DNA-binding domain superfamily/Winged helix DNA-binding domain"/>
    <property type="match status" value="1"/>
</dbReference>
<dbReference type="CDD" id="cd06445">
    <property type="entry name" value="ATase"/>
    <property type="match status" value="1"/>
</dbReference>
<organism evidence="3 4">
    <name type="scientific">Amnibacterium endophyticum</name>
    <dbReference type="NCBI Taxonomy" id="2109337"/>
    <lineage>
        <taxon>Bacteria</taxon>
        <taxon>Bacillati</taxon>
        <taxon>Actinomycetota</taxon>
        <taxon>Actinomycetes</taxon>
        <taxon>Micrococcales</taxon>
        <taxon>Microbacteriaceae</taxon>
        <taxon>Amnibacterium</taxon>
    </lineage>
</organism>
<dbReference type="Pfam" id="PF01035">
    <property type="entry name" value="DNA_binding_1"/>
    <property type="match status" value="1"/>
</dbReference>
<feature type="domain" description="Methylated-DNA-[protein]-cysteine S-methyltransferase DNA binding" evidence="2">
    <location>
        <begin position="11"/>
        <end position="80"/>
    </location>
</feature>
<gene>
    <name evidence="3" type="ORF">ACFSBI_05905</name>
</gene>
<evidence type="ECO:0000313" key="4">
    <source>
        <dbReference type="Proteomes" id="UP001597347"/>
    </source>
</evidence>
<evidence type="ECO:0000259" key="2">
    <source>
        <dbReference type="Pfam" id="PF01035"/>
    </source>
</evidence>
<evidence type="ECO:0000313" key="3">
    <source>
        <dbReference type="EMBL" id="MFD1721078.1"/>
    </source>
</evidence>
<dbReference type="InterPro" id="IPR014048">
    <property type="entry name" value="MethylDNA_cys_MeTrfase_DNA-bd"/>
</dbReference>
<name>A0ABW4LE59_9MICO</name>
<reference evidence="4" key="1">
    <citation type="journal article" date="2019" name="Int. J. Syst. Evol. Microbiol.">
        <title>The Global Catalogue of Microorganisms (GCM) 10K type strain sequencing project: providing services to taxonomists for standard genome sequencing and annotation.</title>
        <authorList>
            <consortium name="The Broad Institute Genomics Platform"/>
            <consortium name="The Broad Institute Genome Sequencing Center for Infectious Disease"/>
            <person name="Wu L."/>
            <person name="Ma J."/>
        </authorList>
    </citation>
    <scope>NUCLEOTIDE SEQUENCE [LARGE SCALE GENOMIC DNA]</scope>
    <source>
        <strain evidence="4">CGMCC 1.12471</strain>
    </source>
</reference>
<dbReference type="Proteomes" id="UP001597347">
    <property type="component" value="Unassembled WGS sequence"/>
</dbReference>
<dbReference type="InterPro" id="IPR036217">
    <property type="entry name" value="MethylDNA_cys_MeTrfase_DNAb"/>
</dbReference>
<protein>
    <submittedName>
        <fullName evidence="3">MGMT family protein</fullName>
    </submittedName>
</protein>
<dbReference type="SUPFAM" id="SSF46767">
    <property type="entry name" value="Methylated DNA-protein cysteine methyltransferase, C-terminal domain"/>
    <property type="match status" value="1"/>
</dbReference>